<dbReference type="EMBL" id="VFLP01000041">
    <property type="protein sequence ID" value="TRX91867.1"/>
    <property type="molecule type" value="Genomic_DNA"/>
</dbReference>
<gene>
    <name evidence="3" type="ORF">FHL15_007186</name>
</gene>
<reference evidence="4" key="1">
    <citation type="submission" date="2019-06" db="EMBL/GenBank/DDBJ databases">
        <title>Draft genome sequence of the griseofulvin-producing fungus Xylaria cubensis strain G536.</title>
        <authorList>
            <person name="Mead M.E."/>
            <person name="Raja H.A."/>
            <person name="Steenwyk J.L."/>
            <person name="Knowles S.L."/>
            <person name="Oberlies N.H."/>
            <person name="Rokas A."/>
        </authorList>
    </citation>
    <scope>NUCLEOTIDE SEQUENCE [LARGE SCALE GENOMIC DNA]</scope>
    <source>
        <strain evidence="4">G536</strain>
    </source>
</reference>
<comment type="similarity">
    <text evidence="1">Belongs to the ustYa family.</text>
</comment>
<evidence type="ECO:0000313" key="3">
    <source>
        <dbReference type="EMBL" id="TRX91867.1"/>
    </source>
</evidence>
<sequence length="272" mass="31603">MDHPLKCDPLDHESRGLLTDAHIKSHIYQSSRWTTRTNITTLTILNVILFGLSVSMLGTTWYYRSSFIKNADLRRTSIYSPVYDLIDLGLHEVQVNGTLYPQEQPSIARQMPNPVADSVWEDYERVRPLRLTKSQLIRMGKDPSQVSQYKDENWGFGDDAYVGDLDVFHQLHCLNTLRQYAYADYYNLTKLDASNDNSLTAVHVNHCVDILLQEIQCSGNVGFITSGWIENMRYPQPDMSINRKCIEFDRIIAWRDDHTVDMKKYEKFMIKP</sequence>
<comment type="caution">
    <text evidence="3">The sequence shown here is derived from an EMBL/GenBank/DDBJ whole genome shotgun (WGS) entry which is preliminary data.</text>
</comment>
<keyword evidence="2" id="KW-0812">Transmembrane</keyword>
<dbReference type="STRING" id="2512241.A0A553HVA7"/>
<keyword evidence="2" id="KW-1133">Transmembrane helix</keyword>
<dbReference type="Proteomes" id="UP000319160">
    <property type="component" value="Unassembled WGS sequence"/>
</dbReference>
<accession>A0A553HVA7</accession>
<feature type="transmembrane region" description="Helical" evidence="2">
    <location>
        <begin position="39"/>
        <end position="63"/>
    </location>
</feature>
<protein>
    <recommendedName>
        <fullName evidence="5">Tat pathway signal sequence</fullName>
    </recommendedName>
</protein>
<organism evidence="3 4">
    <name type="scientific">Xylaria flabelliformis</name>
    <dbReference type="NCBI Taxonomy" id="2512241"/>
    <lineage>
        <taxon>Eukaryota</taxon>
        <taxon>Fungi</taxon>
        <taxon>Dikarya</taxon>
        <taxon>Ascomycota</taxon>
        <taxon>Pezizomycotina</taxon>
        <taxon>Sordariomycetes</taxon>
        <taxon>Xylariomycetidae</taxon>
        <taxon>Xylariales</taxon>
        <taxon>Xylariaceae</taxon>
        <taxon>Xylaria</taxon>
    </lineage>
</organism>
<keyword evidence="4" id="KW-1185">Reference proteome</keyword>
<dbReference type="PANTHER" id="PTHR33365:SF14">
    <property type="entry name" value="TAT PATHWAY SIGNAL SEQUENCE"/>
    <property type="match status" value="1"/>
</dbReference>
<evidence type="ECO:0000256" key="1">
    <source>
        <dbReference type="ARBA" id="ARBA00035112"/>
    </source>
</evidence>
<dbReference type="Pfam" id="PF11807">
    <property type="entry name" value="UstYa"/>
    <property type="match status" value="1"/>
</dbReference>
<dbReference type="GO" id="GO:0043386">
    <property type="term" value="P:mycotoxin biosynthetic process"/>
    <property type="evidence" value="ECO:0007669"/>
    <property type="project" value="InterPro"/>
</dbReference>
<evidence type="ECO:0000313" key="4">
    <source>
        <dbReference type="Proteomes" id="UP000319160"/>
    </source>
</evidence>
<evidence type="ECO:0008006" key="5">
    <source>
        <dbReference type="Google" id="ProtNLM"/>
    </source>
</evidence>
<dbReference type="AlphaFoldDB" id="A0A553HVA7"/>
<dbReference type="InterPro" id="IPR021765">
    <property type="entry name" value="UstYa-like"/>
</dbReference>
<dbReference type="OrthoDB" id="3687641at2759"/>
<name>A0A553HVA7_9PEZI</name>
<proteinExistence type="inferred from homology"/>
<dbReference type="PANTHER" id="PTHR33365">
    <property type="entry name" value="YALI0B05434P"/>
    <property type="match status" value="1"/>
</dbReference>
<evidence type="ECO:0000256" key="2">
    <source>
        <dbReference type="SAM" id="Phobius"/>
    </source>
</evidence>
<keyword evidence="2" id="KW-0472">Membrane</keyword>